<feature type="compositionally biased region" description="Acidic residues" evidence="1">
    <location>
        <begin position="11"/>
        <end position="20"/>
    </location>
</feature>
<accession>A0A556V7R0</accession>
<keyword evidence="3" id="KW-1185">Reference proteome</keyword>
<proteinExistence type="predicted"/>
<feature type="region of interest" description="Disordered" evidence="1">
    <location>
        <begin position="1"/>
        <end position="41"/>
    </location>
</feature>
<organism evidence="2 3">
    <name type="scientific">Bagarius yarrelli</name>
    <name type="common">Goonch</name>
    <name type="synonym">Bagrus yarrelli</name>
    <dbReference type="NCBI Taxonomy" id="175774"/>
    <lineage>
        <taxon>Eukaryota</taxon>
        <taxon>Metazoa</taxon>
        <taxon>Chordata</taxon>
        <taxon>Craniata</taxon>
        <taxon>Vertebrata</taxon>
        <taxon>Euteleostomi</taxon>
        <taxon>Actinopterygii</taxon>
        <taxon>Neopterygii</taxon>
        <taxon>Teleostei</taxon>
        <taxon>Ostariophysi</taxon>
        <taxon>Siluriformes</taxon>
        <taxon>Sisoridae</taxon>
        <taxon>Sisorinae</taxon>
        <taxon>Bagarius</taxon>
    </lineage>
</organism>
<dbReference type="EMBL" id="VCAZ01000144">
    <property type="protein sequence ID" value="TSX99892.1"/>
    <property type="molecule type" value="Genomic_DNA"/>
</dbReference>
<protein>
    <submittedName>
        <fullName evidence="2">Uncharacterized protein</fullName>
    </submittedName>
</protein>
<dbReference type="AlphaFoldDB" id="A0A556V7R0"/>
<dbReference type="Proteomes" id="UP000319801">
    <property type="component" value="Unassembled WGS sequence"/>
</dbReference>
<gene>
    <name evidence="2" type="ORF">Baya_13944</name>
</gene>
<feature type="region of interest" description="Disordered" evidence="1">
    <location>
        <begin position="89"/>
        <end position="112"/>
    </location>
</feature>
<name>A0A556V7R0_BAGYA</name>
<comment type="caution">
    <text evidence="2">The sequence shown here is derived from an EMBL/GenBank/DDBJ whole genome shotgun (WGS) entry which is preliminary data.</text>
</comment>
<evidence type="ECO:0000313" key="2">
    <source>
        <dbReference type="EMBL" id="TSX99892.1"/>
    </source>
</evidence>
<evidence type="ECO:0000313" key="3">
    <source>
        <dbReference type="Proteomes" id="UP000319801"/>
    </source>
</evidence>
<reference evidence="2 3" key="1">
    <citation type="journal article" date="2019" name="Genome Biol. Evol.">
        <title>Whole-Genome Sequencing of the Giant Devil Catfish, Bagarius yarrelli.</title>
        <authorList>
            <person name="Jiang W."/>
            <person name="Lv Y."/>
            <person name="Cheng L."/>
            <person name="Yang K."/>
            <person name="Chao B."/>
            <person name="Wang X."/>
            <person name="Li Y."/>
            <person name="Pan X."/>
            <person name="You X."/>
            <person name="Zhang Y."/>
            <person name="Yang J."/>
            <person name="Li J."/>
            <person name="Zhang X."/>
            <person name="Liu S."/>
            <person name="Sun C."/>
            <person name="Yang J."/>
            <person name="Shi Q."/>
        </authorList>
    </citation>
    <scope>NUCLEOTIDE SEQUENCE [LARGE SCALE GENOMIC DNA]</scope>
    <source>
        <strain evidence="2">JWS20170419001</strain>
        <tissue evidence="2">Muscle</tissue>
    </source>
</reference>
<sequence length="112" mass="12732">MNGGVQKEPLKEEEAEDEDSTCGSRISAVLVTPTDQPNGGFQKTLIKEEEADADCLYKVKTEKLQNEPGNLEFVRILVWYKLCCESRDISIPNKHGGCDGRRHPERDKQRRQ</sequence>
<feature type="compositionally biased region" description="Basic and acidic residues" evidence="1">
    <location>
        <begin position="96"/>
        <end position="112"/>
    </location>
</feature>
<evidence type="ECO:0000256" key="1">
    <source>
        <dbReference type="SAM" id="MobiDB-lite"/>
    </source>
</evidence>